<sequence length="210" mass="23193">MAASGVAHPKLPRWPSWSWPLPPREGHRCLTANSRDRTAGRSQKSKLRSFDDASSVGRPRLLSPRLVGLRIRRFRYAEQAGRDSIAYALTFGLRWPSRRPGKLVWPKRPGDELLAAECHAAEVYTCNLGLRGCNACFVAPATFTIGRYYRHASILRLQRGVEQTLAKGNPYKLSGIATVRSSVPQAGERAVVAFSVGRGRPTALLSLQDS</sequence>
<feature type="compositionally biased region" description="Basic and acidic residues" evidence="1">
    <location>
        <begin position="28"/>
        <end position="39"/>
    </location>
</feature>
<dbReference type="Proteomes" id="UP000046395">
    <property type="component" value="Unassembled WGS sequence"/>
</dbReference>
<evidence type="ECO:0000313" key="2">
    <source>
        <dbReference type="Proteomes" id="UP000046395"/>
    </source>
</evidence>
<reference evidence="3" key="1">
    <citation type="submission" date="2019-12" db="UniProtKB">
        <authorList>
            <consortium name="WormBaseParasite"/>
        </authorList>
    </citation>
    <scope>IDENTIFICATION</scope>
</reference>
<dbReference type="AlphaFoldDB" id="A0A5S6Q897"/>
<protein>
    <submittedName>
        <fullName evidence="3">Uncharacterized protein</fullName>
    </submittedName>
</protein>
<name>A0A5S6Q897_TRIMR</name>
<evidence type="ECO:0000256" key="1">
    <source>
        <dbReference type="SAM" id="MobiDB-lite"/>
    </source>
</evidence>
<keyword evidence="2" id="KW-1185">Reference proteome</keyword>
<organism evidence="2 3">
    <name type="scientific">Trichuris muris</name>
    <name type="common">Mouse whipworm</name>
    <dbReference type="NCBI Taxonomy" id="70415"/>
    <lineage>
        <taxon>Eukaryota</taxon>
        <taxon>Metazoa</taxon>
        <taxon>Ecdysozoa</taxon>
        <taxon>Nematoda</taxon>
        <taxon>Enoplea</taxon>
        <taxon>Dorylaimia</taxon>
        <taxon>Trichinellida</taxon>
        <taxon>Trichuridae</taxon>
        <taxon>Trichuris</taxon>
    </lineage>
</organism>
<dbReference type="WBParaSite" id="TMUE_1000003413.1">
    <property type="protein sequence ID" value="TMUE_1000003413.1"/>
    <property type="gene ID" value="WBGene00298713"/>
</dbReference>
<proteinExistence type="predicted"/>
<accession>A0A5S6Q897</accession>
<feature type="region of interest" description="Disordered" evidence="1">
    <location>
        <begin position="28"/>
        <end position="55"/>
    </location>
</feature>
<evidence type="ECO:0000313" key="3">
    <source>
        <dbReference type="WBParaSite" id="TMUE_1000003413.1"/>
    </source>
</evidence>